<dbReference type="Proteomes" id="UP001595904">
    <property type="component" value="Unassembled WGS sequence"/>
</dbReference>
<feature type="domain" description="D-glutamate N-acetyltransferase-like C-terminal" evidence="1">
    <location>
        <begin position="131"/>
        <end position="327"/>
    </location>
</feature>
<gene>
    <name evidence="3" type="ORF">ACFPN2_20385</name>
</gene>
<dbReference type="Gene3D" id="3.40.50.720">
    <property type="entry name" value="NAD(P)-binding Rossmann-like Domain"/>
    <property type="match status" value="1"/>
</dbReference>
<dbReference type="EMBL" id="JBHSDU010000003">
    <property type="protein sequence ID" value="MFC4311470.1"/>
    <property type="molecule type" value="Genomic_DNA"/>
</dbReference>
<proteinExistence type="predicted"/>
<dbReference type="PANTHER" id="PTHR40690:SF1">
    <property type="entry name" value="DUF1611 DOMAIN-CONTAINING PROTEIN"/>
    <property type="match status" value="1"/>
</dbReference>
<evidence type="ECO:0000259" key="2">
    <source>
        <dbReference type="Pfam" id="PF17396"/>
    </source>
</evidence>
<comment type="caution">
    <text evidence="3">The sequence shown here is derived from an EMBL/GenBank/DDBJ whole genome shotgun (WGS) entry which is preliminary data.</text>
</comment>
<evidence type="ECO:0000259" key="1">
    <source>
        <dbReference type="Pfam" id="PF07755"/>
    </source>
</evidence>
<organism evidence="3 4">
    <name type="scientific">Steroidobacter flavus</name>
    <dbReference type="NCBI Taxonomy" id="1842136"/>
    <lineage>
        <taxon>Bacteria</taxon>
        <taxon>Pseudomonadati</taxon>
        <taxon>Pseudomonadota</taxon>
        <taxon>Gammaproteobacteria</taxon>
        <taxon>Steroidobacterales</taxon>
        <taxon>Steroidobacteraceae</taxon>
        <taxon>Steroidobacter</taxon>
    </lineage>
</organism>
<dbReference type="InterPro" id="IPR035402">
    <property type="entry name" value="DgcN-like_N"/>
</dbReference>
<dbReference type="SUPFAM" id="SSF52540">
    <property type="entry name" value="P-loop containing nucleoside triphosphate hydrolases"/>
    <property type="match status" value="1"/>
</dbReference>
<dbReference type="InterPro" id="IPR011669">
    <property type="entry name" value="DgcN-like"/>
</dbReference>
<accession>A0ABV8SWK4</accession>
<dbReference type="Gene3D" id="3.40.50.300">
    <property type="entry name" value="P-loop containing nucleotide triphosphate hydrolases"/>
    <property type="match status" value="1"/>
</dbReference>
<dbReference type="Pfam" id="PF17396">
    <property type="entry name" value="DUF1611_N"/>
    <property type="match status" value="1"/>
</dbReference>
<evidence type="ECO:0000313" key="4">
    <source>
        <dbReference type="Proteomes" id="UP001595904"/>
    </source>
</evidence>
<dbReference type="InterPro" id="IPR035086">
    <property type="entry name" value="DgcN-like_C"/>
</dbReference>
<keyword evidence="4" id="KW-1185">Reference proteome</keyword>
<dbReference type="PIRSF" id="PIRSF026760">
    <property type="entry name" value="UCP026760"/>
    <property type="match status" value="1"/>
</dbReference>
<dbReference type="PANTHER" id="PTHR40690">
    <property type="entry name" value="GLL3100 PROTEIN"/>
    <property type="match status" value="1"/>
</dbReference>
<dbReference type="RefSeq" id="WP_380599844.1">
    <property type="nucleotide sequence ID" value="NZ_JBHSDU010000003.1"/>
</dbReference>
<name>A0ABV8SWK4_9GAMM</name>
<dbReference type="Pfam" id="PF07755">
    <property type="entry name" value="DUF1611"/>
    <property type="match status" value="1"/>
</dbReference>
<protein>
    <submittedName>
        <fullName evidence="3">DUF1611 domain-containing protein</fullName>
    </submittedName>
</protein>
<dbReference type="InterPro" id="IPR027417">
    <property type="entry name" value="P-loop_NTPase"/>
</dbReference>
<sequence>MSIRKPYLIFLGDAAEPVLAKTAFGVRDWSQQDCLAQWRLPECKVDLGLPDKEPAAAAEIGARSLLLGIAPGGGRVPPSWVPGLRKAIEAGLDIVSGLHTRLEDVEGLAELAAKHKVQLINVRTPPKDLPIGNGIKRSGKRLLTVGTDCALGKKYTALTITKALQSRGVAATFRATGQTGILIAGSGVPLDCVVADFVSGAIEQLTPAAADDHWDVIEGQGSLFHPGYAGVTLGLVHGAQPDALILCHDPTRKHIAYHPHAAMPSLKLAATRYIEAAQLNNANVRLVGVSLNTSALSQAERERALSQAEHELAVPSFDPLKTSSDSVIQRMLG</sequence>
<evidence type="ECO:0000313" key="3">
    <source>
        <dbReference type="EMBL" id="MFC4311470.1"/>
    </source>
</evidence>
<reference evidence="4" key="1">
    <citation type="journal article" date="2019" name="Int. J. Syst. Evol. Microbiol.">
        <title>The Global Catalogue of Microorganisms (GCM) 10K type strain sequencing project: providing services to taxonomists for standard genome sequencing and annotation.</title>
        <authorList>
            <consortium name="The Broad Institute Genomics Platform"/>
            <consortium name="The Broad Institute Genome Sequencing Center for Infectious Disease"/>
            <person name="Wu L."/>
            <person name="Ma J."/>
        </authorList>
    </citation>
    <scope>NUCLEOTIDE SEQUENCE [LARGE SCALE GENOMIC DNA]</scope>
    <source>
        <strain evidence="4">CGMCC 1.10759</strain>
    </source>
</reference>
<feature type="domain" description="D-glutamate N-acetyltransferase-like N-terminal" evidence="2">
    <location>
        <begin position="47"/>
        <end position="125"/>
    </location>
</feature>